<organism evidence="7 8">
    <name type="scientific">Magnetospirillum aberrantis SpK</name>
    <dbReference type="NCBI Taxonomy" id="908842"/>
    <lineage>
        <taxon>Bacteria</taxon>
        <taxon>Pseudomonadati</taxon>
        <taxon>Pseudomonadota</taxon>
        <taxon>Alphaproteobacteria</taxon>
        <taxon>Rhodospirillales</taxon>
        <taxon>Rhodospirillaceae</taxon>
        <taxon>Magnetospirillum</taxon>
    </lineage>
</organism>
<sequence>MAKEQGLPPGIVLNRAGKYGVLKKIPKALWGHPSYKGKSKIIERSTGTTDRAAGLKAAMRMLADLEAEFDQARDELAAALRPRLVTSMSDDEMDAFVDYLELDLADVENTQACFPGGDVPPEWRLPEPGEAVAWHAKRRRMILAPALEAMLKSRLVERLTERAEEINYKSFHDEVRAVAEPAASPHAMQPQRRRHTLAELIERFKADPGRGADLGNYQPIFPLLYDVLGESKAVSAITHDDLDRVRDVLVHLPPYATDPARNPQWKGKDRVQIAADVKMRIAEGEKIRLLIIGAVNKYLTSISTLFGYARDKGMIAASPVPVRDYKIVRERQAEDKVEREDFPEEKLKAIFPKDFAENMTDVKWALAIALCQGFRGVEAAQLHVADIVQEDGIPCFRVDVDVLNGDGTTTKTDKTTKTEATKRLVPIHPKLIELGFLRHVEARKKAGEILVFDTTKYAGGNHYDGIRDDITAYLKACGAYSERIHVYHSLRHNWATAARNAGVPDEVADALGGWGSMGKSKGRKGKAKNGGDTARSRYGRHAKPAVLRRWLARIKYPMLEI</sequence>
<evidence type="ECO:0000256" key="1">
    <source>
        <dbReference type="ARBA" id="ARBA00008857"/>
    </source>
</evidence>
<evidence type="ECO:0000259" key="6">
    <source>
        <dbReference type="PROSITE" id="PS51898"/>
    </source>
</evidence>
<keyword evidence="3" id="KW-0238">DNA-binding</keyword>
<keyword evidence="2" id="KW-0229">DNA integration</keyword>
<comment type="caution">
    <text evidence="7">The sequence shown here is derived from an EMBL/GenBank/DDBJ whole genome shotgun (WGS) entry which is preliminary data.</text>
</comment>
<dbReference type="InterPro" id="IPR050090">
    <property type="entry name" value="Tyrosine_recombinase_XerCD"/>
</dbReference>
<feature type="domain" description="Tyr recombinase" evidence="6">
    <location>
        <begin position="337"/>
        <end position="552"/>
    </location>
</feature>
<dbReference type="RefSeq" id="WP_163674634.1">
    <property type="nucleotide sequence ID" value="NZ_JAAIYP010000008.1"/>
</dbReference>
<dbReference type="AlphaFoldDB" id="A0A7C9UXF2"/>
<dbReference type="InterPro" id="IPR013762">
    <property type="entry name" value="Integrase-like_cat_sf"/>
</dbReference>
<dbReference type="GO" id="GO:0003677">
    <property type="term" value="F:DNA binding"/>
    <property type="evidence" value="ECO:0007669"/>
    <property type="project" value="UniProtKB-KW"/>
</dbReference>
<dbReference type="EMBL" id="JAAIYP010000008">
    <property type="protein sequence ID" value="NFV79013.1"/>
    <property type="molecule type" value="Genomic_DNA"/>
</dbReference>
<evidence type="ECO:0000313" key="7">
    <source>
        <dbReference type="EMBL" id="NFV79013.1"/>
    </source>
</evidence>
<reference evidence="7 8" key="1">
    <citation type="submission" date="2020-02" db="EMBL/GenBank/DDBJ databases">
        <authorList>
            <person name="Dziuba M."/>
            <person name="Kuznetsov B."/>
            <person name="Mardanov A."/>
            <person name="Ravin N."/>
            <person name="Grouzdev D."/>
        </authorList>
    </citation>
    <scope>NUCLEOTIDE SEQUENCE [LARGE SCALE GENOMIC DNA]</scope>
    <source>
        <strain evidence="7 8">SpK</strain>
    </source>
</reference>
<evidence type="ECO:0000256" key="2">
    <source>
        <dbReference type="ARBA" id="ARBA00022908"/>
    </source>
</evidence>
<keyword evidence="8" id="KW-1185">Reference proteome</keyword>
<dbReference type="GO" id="GO:0006310">
    <property type="term" value="P:DNA recombination"/>
    <property type="evidence" value="ECO:0007669"/>
    <property type="project" value="UniProtKB-KW"/>
</dbReference>
<dbReference type="PROSITE" id="PS51898">
    <property type="entry name" value="TYR_RECOMBINASE"/>
    <property type="match status" value="1"/>
</dbReference>
<dbReference type="Gene3D" id="1.10.443.10">
    <property type="entry name" value="Intergrase catalytic core"/>
    <property type="match status" value="1"/>
</dbReference>
<protein>
    <submittedName>
        <fullName evidence="7">Tyrosine-type recombinase/integrase</fullName>
    </submittedName>
</protein>
<dbReference type="InterPro" id="IPR002104">
    <property type="entry name" value="Integrase_catalytic"/>
</dbReference>
<evidence type="ECO:0000313" key="8">
    <source>
        <dbReference type="Proteomes" id="UP000480684"/>
    </source>
</evidence>
<dbReference type="SUPFAM" id="SSF56349">
    <property type="entry name" value="DNA breaking-rejoining enzymes"/>
    <property type="match status" value="1"/>
</dbReference>
<dbReference type="PANTHER" id="PTHR30349:SF41">
    <property type="entry name" value="INTEGRASE_RECOMBINASE PROTEIN MJ0367-RELATED"/>
    <property type="match status" value="1"/>
</dbReference>
<dbReference type="Proteomes" id="UP000480684">
    <property type="component" value="Unassembled WGS sequence"/>
</dbReference>
<keyword evidence="4" id="KW-0233">DNA recombination</keyword>
<dbReference type="PANTHER" id="PTHR30349">
    <property type="entry name" value="PHAGE INTEGRASE-RELATED"/>
    <property type="match status" value="1"/>
</dbReference>
<gene>
    <name evidence="7" type="ORF">G4223_02645</name>
</gene>
<evidence type="ECO:0000256" key="3">
    <source>
        <dbReference type="ARBA" id="ARBA00023125"/>
    </source>
</evidence>
<comment type="similarity">
    <text evidence="1">Belongs to the 'phage' integrase family.</text>
</comment>
<evidence type="ECO:0000256" key="5">
    <source>
        <dbReference type="SAM" id="MobiDB-lite"/>
    </source>
</evidence>
<name>A0A7C9UXF2_9PROT</name>
<dbReference type="InterPro" id="IPR011010">
    <property type="entry name" value="DNA_brk_join_enz"/>
</dbReference>
<proteinExistence type="inferred from homology"/>
<feature type="region of interest" description="Disordered" evidence="5">
    <location>
        <begin position="517"/>
        <end position="538"/>
    </location>
</feature>
<dbReference type="GO" id="GO:0015074">
    <property type="term" value="P:DNA integration"/>
    <property type="evidence" value="ECO:0007669"/>
    <property type="project" value="UniProtKB-KW"/>
</dbReference>
<accession>A0A7C9UXF2</accession>
<evidence type="ECO:0000256" key="4">
    <source>
        <dbReference type="ARBA" id="ARBA00023172"/>
    </source>
</evidence>